<evidence type="ECO:0000259" key="8">
    <source>
        <dbReference type="PROSITE" id="PS50862"/>
    </source>
</evidence>
<evidence type="ECO:0000256" key="6">
    <source>
        <dbReference type="ARBA" id="ARBA00023146"/>
    </source>
</evidence>
<dbReference type="InterPro" id="IPR002312">
    <property type="entry name" value="Asp/Asn-tRNA-synth_IIb"/>
</dbReference>
<feature type="domain" description="Aminoacyl-transfer RNA synthetases class-II family profile" evidence="8">
    <location>
        <begin position="220"/>
        <end position="656"/>
    </location>
</feature>
<dbReference type="HAMAP" id="MF_00044">
    <property type="entry name" value="Asp_tRNA_synth_type1"/>
    <property type="match status" value="1"/>
</dbReference>
<dbReference type="CDD" id="cd04317">
    <property type="entry name" value="EcAspRS_like_N"/>
    <property type="match status" value="1"/>
</dbReference>
<reference evidence="9" key="1">
    <citation type="submission" date="2021-01" db="EMBL/GenBank/DDBJ databases">
        <authorList>
            <person name="Kaushik A."/>
        </authorList>
    </citation>
    <scope>NUCLEOTIDE SEQUENCE</scope>
    <source>
        <strain evidence="9">AG1-1C</strain>
    </source>
</reference>
<keyword evidence="3" id="KW-0547">Nucleotide-binding</keyword>
<evidence type="ECO:0000313" key="9">
    <source>
        <dbReference type="EMBL" id="CAE6419747.1"/>
    </source>
</evidence>
<gene>
    <name evidence="9" type="ORF">RDB_LOCUS83777</name>
</gene>
<dbReference type="InterPro" id="IPR012340">
    <property type="entry name" value="NA-bd_OB-fold"/>
</dbReference>
<dbReference type="NCBIfam" id="NF001750">
    <property type="entry name" value="PRK00476.1"/>
    <property type="match status" value="1"/>
</dbReference>
<dbReference type="SUPFAM" id="SSF50249">
    <property type="entry name" value="Nucleic acid-binding proteins"/>
    <property type="match status" value="1"/>
</dbReference>
<dbReference type="Proteomes" id="UP000663846">
    <property type="component" value="Unassembled WGS sequence"/>
</dbReference>
<dbReference type="GO" id="GO:0005739">
    <property type="term" value="C:mitochondrion"/>
    <property type="evidence" value="ECO:0007669"/>
    <property type="project" value="TreeGrafter"/>
</dbReference>
<dbReference type="InterPro" id="IPR006195">
    <property type="entry name" value="aa-tRNA-synth_II"/>
</dbReference>
<dbReference type="Pfam" id="PF01336">
    <property type="entry name" value="tRNA_anti-codon"/>
    <property type="match status" value="1"/>
</dbReference>
<evidence type="ECO:0000256" key="1">
    <source>
        <dbReference type="ARBA" id="ARBA00006303"/>
    </source>
</evidence>
<comment type="caution">
    <text evidence="9">The sequence shown here is derived from an EMBL/GenBank/DDBJ whole genome shotgun (WGS) entry which is preliminary data.</text>
</comment>
<keyword evidence="2" id="KW-0436">Ligase</keyword>
<evidence type="ECO:0000256" key="4">
    <source>
        <dbReference type="ARBA" id="ARBA00022840"/>
    </source>
</evidence>
<accession>A0A8H2X816</accession>
<keyword evidence="4" id="KW-0067">ATP-binding</keyword>
<protein>
    <recommendedName>
        <fullName evidence="8">Aminoacyl-transfer RNA synthetases class-II family profile domain-containing protein</fullName>
    </recommendedName>
</protein>
<evidence type="ECO:0000256" key="2">
    <source>
        <dbReference type="ARBA" id="ARBA00022598"/>
    </source>
</evidence>
<dbReference type="InterPro" id="IPR004524">
    <property type="entry name" value="Asp-tRNA-ligase_1"/>
</dbReference>
<dbReference type="InterPro" id="IPR004115">
    <property type="entry name" value="GAD-like_sf"/>
</dbReference>
<dbReference type="InterPro" id="IPR045864">
    <property type="entry name" value="aa-tRNA-synth_II/BPL/LPL"/>
</dbReference>
<dbReference type="PRINTS" id="PR01042">
    <property type="entry name" value="TRNASYNTHASP"/>
</dbReference>
<dbReference type="Gene3D" id="3.30.930.10">
    <property type="entry name" value="Bira Bifunctional Protein, Domain 2"/>
    <property type="match status" value="1"/>
</dbReference>
<dbReference type="PROSITE" id="PS50862">
    <property type="entry name" value="AA_TRNA_LIGASE_II"/>
    <property type="match status" value="1"/>
</dbReference>
<dbReference type="AlphaFoldDB" id="A0A8H2X816"/>
<dbReference type="GO" id="GO:0003676">
    <property type="term" value="F:nucleic acid binding"/>
    <property type="evidence" value="ECO:0007669"/>
    <property type="project" value="InterPro"/>
</dbReference>
<evidence type="ECO:0000256" key="3">
    <source>
        <dbReference type="ARBA" id="ARBA00022741"/>
    </source>
</evidence>
<dbReference type="PANTHER" id="PTHR22594">
    <property type="entry name" value="ASPARTYL/LYSYL-TRNA SYNTHETASE"/>
    <property type="match status" value="1"/>
</dbReference>
<evidence type="ECO:0000256" key="5">
    <source>
        <dbReference type="ARBA" id="ARBA00022917"/>
    </source>
</evidence>
<proteinExistence type="inferred from homology"/>
<dbReference type="SUPFAM" id="SSF55681">
    <property type="entry name" value="Class II aaRS and biotin synthetases"/>
    <property type="match status" value="1"/>
</dbReference>
<comment type="similarity">
    <text evidence="1">Belongs to the class-II aminoacyl-tRNA synthetase family. Type 1 subfamily.</text>
</comment>
<keyword evidence="5" id="KW-0648">Protein biosynthesis</keyword>
<feature type="region of interest" description="Disordered" evidence="7">
    <location>
        <begin position="1"/>
        <end position="26"/>
    </location>
</feature>
<dbReference type="Pfam" id="PF00152">
    <property type="entry name" value="tRNA-synt_2"/>
    <property type="match status" value="1"/>
</dbReference>
<dbReference type="PANTHER" id="PTHR22594:SF5">
    <property type="entry name" value="ASPARTATE--TRNA LIGASE, MITOCHONDRIAL"/>
    <property type="match status" value="1"/>
</dbReference>
<dbReference type="GO" id="GO:0005524">
    <property type="term" value="F:ATP binding"/>
    <property type="evidence" value="ECO:0007669"/>
    <property type="project" value="UniProtKB-KW"/>
</dbReference>
<evidence type="ECO:0000313" key="10">
    <source>
        <dbReference type="Proteomes" id="UP000663846"/>
    </source>
</evidence>
<sequence>MLGEQSFPYSHLCEKPTSAPSASESQTQIMRSCSVLGLARSQRPGHVWSRNFQSASRLNEESIQHKFRAHNGIFPARSHSCGNLTTEDVGKMVTLAGWIQPARPVSKHLTFFTLKDGDGQTQLLVRSPTAGAEGSGPKLEDVPVESVVLVEGKVVARPGSSKRTSTSTGDVEVHVDKYTVLNPATKLPFRSDDRFELVNEQLRATHRHLDLRRDSLTNNIKIRSKVAHIARNYFYNLDFTEVETPILLKSTPEGAREFLVPTRLTSSEPLFYALPQSPQQPKQLLVCSGAVDKYYQIARCFRDEDGRKDRQPEFTQIDLEMAFVGWGDGGDVGDGWRIGGREVKNVVEGLIRKIWKGALDVELEMGFKVMRYADAIAKYGSDKPDTRFGLQIQPVTSLLPDGVQSRLSQNQMQLECLVVRHHDEIFTSASRAATVEPNTARITITESNLRSWASEVLDSEVDCNRLSRTLQLHPGDEVWVCLRSTSLDMGGSTPLGRQRLAIRDIAEQSGAYIATQVPHFLWVTEFPLFTSADGDKEFLAKGRLSSSHHPFTAPMAEDVDKLLNGQAREVRGQHYDLVLNGIEIGGGSVRVHDPALQRFIFEQVLQLAPNETETFSHLLAALSAGAPPHGGLAIGFDRLIAVLCNATSIRDVIAFPKTTAGTDALFKSPGRVGQEVLARLGLTSKK</sequence>
<dbReference type="InterPro" id="IPR047089">
    <property type="entry name" value="Asp-tRNA-ligase_1_N"/>
</dbReference>
<organism evidence="9 10">
    <name type="scientific">Rhizoctonia solani</name>
    <dbReference type="NCBI Taxonomy" id="456999"/>
    <lineage>
        <taxon>Eukaryota</taxon>
        <taxon>Fungi</taxon>
        <taxon>Dikarya</taxon>
        <taxon>Basidiomycota</taxon>
        <taxon>Agaricomycotina</taxon>
        <taxon>Agaricomycetes</taxon>
        <taxon>Cantharellales</taxon>
        <taxon>Ceratobasidiaceae</taxon>
        <taxon>Rhizoctonia</taxon>
    </lineage>
</organism>
<dbReference type="GO" id="GO:0004815">
    <property type="term" value="F:aspartate-tRNA ligase activity"/>
    <property type="evidence" value="ECO:0007669"/>
    <property type="project" value="TreeGrafter"/>
</dbReference>
<dbReference type="InterPro" id="IPR004365">
    <property type="entry name" value="NA-bd_OB_tRNA"/>
</dbReference>
<dbReference type="Gene3D" id="3.30.1360.30">
    <property type="entry name" value="GAD-like domain"/>
    <property type="match status" value="1"/>
</dbReference>
<dbReference type="InterPro" id="IPR004364">
    <property type="entry name" value="Aa-tRNA-synt_II"/>
</dbReference>
<keyword evidence="6" id="KW-0030">Aminoacyl-tRNA synthetase</keyword>
<name>A0A8H2X816_9AGAM</name>
<dbReference type="NCBIfam" id="TIGR00459">
    <property type="entry name" value="aspS_bact"/>
    <property type="match status" value="1"/>
</dbReference>
<dbReference type="EMBL" id="CAJMWS010000320">
    <property type="protein sequence ID" value="CAE6419747.1"/>
    <property type="molecule type" value="Genomic_DNA"/>
</dbReference>
<evidence type="ECO:0000256" key="7">
    <source>
        <dbReference type="SAM" id="MobiDB-lite"/>
    </source>
</evidence>
<dbReference type="Gene3D" id="2.40.50.140">
    <property type="entry name" value="Nucleic acid-binding proteins"/>
    <property type="match status" value="1"/>
</dbReference>
<dbReference type="GO" id="GO:0006422">
    <property type="term" value="P:aspartyl-tRNA aminoacylation"/>
    <property type="evidence" value="ECO:0007669"/>
    <property type="project" value="TreeGrafter"/>
</dbReference>